<gene>
    <name evidence="4" type="ORF">AMJ83_09105</name>
</gene>
<dbReference type="PANTHER" id="PTHR43165">
    <property type="entry name" value="METALLOPHOSPHOESTERASE"/>
    <property type="match status" value="1"/>
</dbReference>
<name>A0A0S8FQE6_UNCW3</name>
<dbReference type="GO" id="GO:0046872">
    <property type="term" value="F:metal ion binding"/>
    <property type="evidence" value="ECO:0007669"/>
    <property type="project" value="UniProtKB-KW"/>
</dbReference>
<dbReference type="STRING" id="1703779.AMJ83_09105"/>
<dbReference type="AlphaFoldDB" id="A0A0S8FQE6"/>
<dbReference type="SUPFAM" id="SSF56300">
    <property type="entry name" value="Metallo-dependent phosphatases"/>
    <property type="match status" value="1"/>
</dbReference>
<dbReference type="NCBIfam" id="TIGR00040">
    <property type="entry name" value="yfcE"/>
    <property type="match status" value="1"/>
</dbReference>
<feature type="domain" description="Calcineurin-like phosphoesterase" evidence="3">
    <location>
        <begin position="1"/>
        <end position="151"/>
    </location>
</feature>
<evidence type="ECO:0000313" key="5">
    <source>
        <dbReference type="Proteomes" id="UP000051373"/>
    </source>
</evidence>
<sequence length="176" mass="20120">MKLGVISDTHKHIVNLSKAIDFLKGQGAETFIHLGDDYSDIDDVGERDVTRVPGVFSDVYQDTKIPNRRIENVGGWRFLLSHTMSSHPNDLPDDPRPEDLIREQRVHVVLYGHTHIPEVKQEAGIIFINPGHLKNEDKRGFPPTFACLELTVDKLLVRVLALRDYSIFKEARFRKP</sequence>
<dbReference type="InterPro" id="IPR053193">
    <property type="entry name" value="MetalloPDE_YfcE-like"/>
</dbReference>
<protein>
    <recommendedName>
        <fullName evidence="2">Phosphoesterase</fullName>
        <ecNumber evidence="2">3.1.4.-</ecNumber>
    </recommendedName>
</protein>
<accession>A0A0S8FQE6</accession>
<dbReference type="Gene3D" id="3.60.21.10">
    <property type="match status" value="1"/>
</dbReference>
<dbReference type="InterPro" id="IPR029052">
    <property type="entry name" value="Metallo-depent_PP-like"/>
</dbReference>
<dbReference type="Proteomes" id="UP000051373">
    <property type="component" value="Unassembled WGS sequence"/>
</dbReference>
<reference evidence="4 5" key="1">
    <citation type="journal article" date="2015" name="Microbiome">
        <title>Genomic resolution of linkages in carbon, nitrogen, and sulfur cycling among widespread estuary sediment bacteria.</title>
        <authorList>
            <person name="Baker B.J."/>
            <person name="Lazar C.S."/>
            <person name="Teske A.P."/>
            <person name="Dick G.J."/>
        </authorList>
    </citation>
    <scope>NUCLEOTIDE SEQUENCE [LARGE SCALE GENOMIC DNA]</scope>
    <source>
        <strain evidence="4">SM23_42</strain>
    </source>
</reference>
<dbReference type="EMBL" id="LJUJ01000022">
    <property type="protein sequence ID" value="KPK62950.1"/>
    <property type="molecule type" value="Genomic_DNA"/>
</dbReference>
<proteinExistence type="inferred from homology"/>
<keyword evidence="2" id="KW-0479">Metal-binding</keyword>
<dbReference type="InterPro" id="IPR024654">
    <property type="entry name" value="Calcineurin-like_PHP_lpxH"/>
</dbReference>
<evidence type="ECO:0000256" key="1">
    <source>
        <dbReference type="ARBA" id="ARBA00008950"/>
    </source>
</evidence>
<comment type="similarity">
    <text evidence="1 2">Belongs to the metallophosphoesterase superfamily. YfcE family.</text>
</comment>
<dbReference type="GO" id="GO:0016787">
    <property type="term" value="F:hydrolase activity"/>
    <property type="evidence" value="ECO:0007669"/>
    <property type="project" value="UniProtKB-UniRule"/>
</dbReference>
<comment type="caution">
    <text evidence="4">The sequence shown here is derived from an EMBL/GenBank/DDBJ whole genome shotgun (WGS) entry which is preliminary data.</text>
</comment>
<dbReference type="EC" id="3.1.4.-" evidence="2"/>
<evidence type="ECO:0000256" key="2">
    <source>
        <dbReference type="RuleBase" id="RU362039"/>
    </source>
</evidence>
<evidence type="ECO:0000313" key="4">
    <source>
        <dbReference type="EMBL" id="KPK62950.1"/>
    </source>
</evidence>
<organism evidence="4 5">
    <name type="scientific">candidate division WOR_3 bacterium SM23_42</name>
    <dbReference type="NCBI Taxonomy" id="1703779"/>
    <lineage>
        <taxon>Bacteria</taxon>
        <taxon>Bacteria division WOR-3</taxon>
    </lineage>
</organism>
<dbReference type="InterPro" id="IPR000979">
    <property type="entry name" value="Phosphodiesterase_MJ0936/Vps29"/>
</dbReference>
<dbReference type="Pfam" id="PF12850">
    <property type="entry name" value="Metallophos_2"/>
    <property type="match status" value="1"/>
</dbReference>
<evidence type="ECO:0000259" key="3">
    <source>
        <dbReference type="Pfam" id="PF12850"/>
    </source>
</evidence>
<comment type="cofactor">
    <cofactor evidence="2">
        <name>a divalent metal cation</name>
        <dbReference type="ChEBI" id="CHEBI:60240"/>
    </cofactor>
</comment>
<dbReference type="PANTHER" id="PTHR43165:SF1">
    <property type="entry name" value="PHOSPHODIESTERASE MJ0936"/>
    <property type="match status" value="1"/>
</dbReference>